<sequence length="159" mass="18309">MSNSFERRHDILIEAPPEAVYDYVCNPNSWPEWLAASHRIDSADRALGTGETFREQWHIRRGEVVLDWKVLESDRPNAWTVQADTDFIGPIVVRYTFERVGDATRYTRHLRNPRRPTAASAEQIQRVDEEAQIGLANIKRQVEQRWAARCAPPSAGKRA</sequence>
<name>A0A975NRV4_9BRAD</name>
<dbReference type="CDD" id="cd07812">
    <property type="entry name" value="SRPBCC"/>
    <property type="match status" value="1"/>
</dbReference>
<dbReference type="Pfam" id="PF10604">
    <property type="entry name" value="Polyketide_cyc2"/>
    <property type="match status" value="1"/>
</dbReference>
<dbReference type="KEGG" id="bsei:KMZ68_03355"/>
<evidence type="ECO:0000313" key="2">
    <source>
        <dbReference type="Proteomes" id="UP000680805"/>
    </source>
</evidence>
<organism evidence="1 2">
    <name type="scientific">Bradyrhizobium sediminis</name>
    <dbReference type="NCBI Taxonomy" id="2840469"/>
    <lineage>
        <taxon>Bacteria</taxon>
        <taxon>Pseudomonadati</taxon>
        <taxon>Pseudomonadota</taxon>
        <taxon>Alphaproteobacteria</taxon>
        <taxon>Hyphomicrobiales</taxon>
        <taxon>Nitrobacteraceae</taxon>
        <taxon>Bradyrhizobium</taxon>
    </lineage>
</organism>
<gene>
    <name evidence="1" type="ORF">KMZ68_03355</name>
</gene>
<dbReference type="AlphaFoldDB" id="A0A975NRV4"/>
<evidence type="ECO:0000313" key="1">
    <source>
        <dbReference type="EMBL" id="QWG18934.1"/>
    </source>
</evidence>
<dbReference type="Gene3D" id="3.30.530.20">
    <property type="match status" value="1"/>
</dbReference>
<dbReference type="Proteomes" id="UP000680805">
    <property type="component" value="Chromosome"/>
</dbReference>
<dbReference type="EMBL" id="CP076135">
    <property type="protein sequence ID" value="QWG18934.1"/>
    <property type="molecule type" value="Genomic_DNA"/>
</dbReference>
<dbReference type="RefSeq" id="WP_215614486.1">
    <property type="nucleotide sequence ID" value="NZ_CP076135.1"/>
</dbReference>
<dbReference type="InterPro" id="IPR023393">
    <property type="entry name" value="START-like_dom_sf"/>
</dbReference>
<dbReference type="SUPFAM" id="SSF55961">
    <property type="entry name" value="Bet v1-like"/>
    <property type="match status" value="1"/>
</dbReference>
<reference evidence="1" key="1">
    <citation type="submission" date="2021-06" db="EMBL/GenBank/DDBJ databases">
        <title>Bradyrhizobium sp. S2-11-2 Genome sequencing.</title>
        <authorList>
            <person name="Jin L."/>
        </authorList>
    </citation>
    <scope>NUCLEOTIDE SEQUENCE</scope>
    <source>
        <strain evidence="1">S2-11-2</strain>
    </source>
</reference>
<protein>
    <submittedName>
        <fullName evidence="1">SRPBCC family protein</fullName>
    </submittedName>
</protein>
<proteinExistence type="predicted"/>
<dbReference type="InterPro" id="IPR019587">
    <property type="entry name" value="Polyketide_cyclase/dehydratase"/>
</dbReference>
<accession>A0A975NRV4</accession>